<dbReference type="Proteomes" id="UP000760494">
    <property type="component" value="Unassembled WGS sequence"/>
</dbReference>
<evidence type="ECO:0000313" key="2">
    <source>
        <dbReference type="Proteomes" id="UP000760494"/>
    </source>
</evidence>
<name>A0A9Q9RCF7_FUSFU</name>
<evidence type="ECO:0000313" key="1">
    <source>
        <dbReference type="EMBL" id="VTT59264.1"/>
    </source>
</evidence>
<proteinExistence type="predicted"/>
<gene>
    <name evidence="1" type="ORF">C2S_14046</name>
</gene>
<reference evidence="1" key="1">
    <citation type="submission" date="2019-05" db="EMBL/GenBank/DDBJ databases">
        <authorList>
            <person name="Piombo E."/>
        </authorList>
    </citation>
    <scope>NUCLEOTIDE SEQUENCE</scope>
    <source>
        <strain evidence="1">C2S</strain>
    </source>
</reference>
<dbReference type="AlphaFoldDB" id="A0A9Q9RCF7"/>
<sequence>MAALSGATTGHPSSPLASLAYNPFCLYRALQLSVSPRGVCALVPSKVVQSALCVLNLRRTLCLCDEFQSTRNIWLRCDCSDFVIQALFGLSLPSDIKHVIKPSEVRSALQGTLRPVKM</sequence>
<accession>A0A9Q9RCF7</accession>
<organism evidence="1 2">
    <name type="scientific">Fusarium fujikuroi</name>
    <name type="common">Bakanae and foot rot disease fungus</name>
    <name type="synonym">Gibberella fujikuroi</name>
    <dbReference type="NCBI Taxonomy" id="5127"/>
    <lineage>
        <taxon>Eukaryota</taxon>
        <taxon>Fungi</taxon>
        <taxon>Dikarya</taxon>
        <taxon>Ascomycota</taxon>
        <taxon>Pezizomycotina</taxon>
        <taxon>Sordariomycetes</taxon>
        <taxon>Hypocreomycetidae</taxon>
        <taxon>Hypocreales</taxon>
        <taxon>Nectriaceae</taxon>
        <taxon>Fusarium</taxon>
        <taxon>Fusarium fujikuroi species complex</taxon>
    </lineage>
</organism>
<protein>
    <submittedName>
        <fullName evidence="1">Uncharacterized protein</fullName>
    </submittedName>
</protein>
<comment type="caution">
    <text evidence="1">The sequence shown here is derived from an EMBL/GenBank/DDBJ whole genome shotgun (WGS) entry which is preliminary data.</text>
</comment>
<dbReference type="EMBL" id="CABFJX010000027">
    <property type="protein sequence ID" value="VTT59264.1"/>
    <property type="molecule type" value="Genomic_DNA"/>
</dbReference>